<sequence>MFQDIPKNCRYTYGRVSSQSQQENSSLESQKQEFIKQGISEKNIRIEIGSTVDIISERSIFYNLVDHELKENNLLPVIKINRCSRNTLEFLKLQEKLFNKGVTFISLDLPYSNDMAINKLIAEVKHLKENKKLANTPIAKITGRRPNITTKILKQVLNYVPYNPLVKQKSPNDSK</sequence>
<name>A0A023H9T8_9STRA</name>
<dbReference type="SMART" id="SM00857">
    <property type="entry name" value="Resolvase"/>
    <property type="match status" value="1"/>
</dbReference>
<feature type="domain" description="Resolvase/invertase-type recombinase catalytic" evidence="1">
    <location>
        <begin position="10"/>
        <end position="133"/>
    </location>
</feature>
<proteinExistence type="predicted"/>
<evidence type="ECO:0000259" key="1">
    <source>
        <dbReference type="SMART" id="SM00857"/>
    </source>
</evidence>
<gene>
    <name evidence="2" type="primary">serC2</name>
</gene>
<dbReference type="InterPro" id="IPR006119">
    <property type="entry name" value="Resolv_N"/>
</dbReference>
<reference evidence="2" key="1">
    <citation type="journal article" date="2014" name="Genome Biol. Evol.">
        <title>Serial gene losses and foreign DNA underlie size and sequence variation in the plastid genomes of diatoms.</title>
        <authorList>
            <person name="Ruck E.C."/>
            <person name="Nakov T."/>
            <person name="Jansen R.K."/>
            <person name="Theriot E.C."/>
            <person name="Alverson A.J."/>
        </authorList>
    </citation>
    <scope>NUCLEOTIDE SEQUENCE</scope>
    <source>
        <strain evidence="2">Ccmp1717</strain>
    </source>
</reference>
<dbReference type="InterPro" id="IPR036162">
    <property type="entry name" value="Resolvase-like_N_sf"/>
</dbReference>
<protein>
    <submittedName>
        <fullName evidence="2">Putative serine recombinase</fullName>
    </submittedName>
</protein>
<evidence type="ECO:0000313" key="2">
    <source>
        <dbReference type="EMBL" id="AGH28266.1"/>
    </source>
</evidence>
<dbReference type="GO" id="GO:0000150">
    <property type="term" value="F:DNA strand exchange activity"/>
    <property type="evidence" value="ECO:0007669"/>
    <property type="project" value="InterPro"/>
</dbReference>
<dbReference type="Gene3D" id="3.40.50.1390">
    <property type="entry name" value="Resolvase, N-terminal catalytic domain"/>
    <property type="match status" value="1"/>
</dbReference>
<dbReference type="SUPFAM" id="SSF53041">
    <property type="entry name" value="Resolvase-like"/>
    <property type="match status" value="1"/>
</dbReference>
<keyword evidence="2" id="KW-0934">Plastid</keyword>
<dbReference type="GO" id="GO:0003677">
    <property type="term" value="F:DNA binding"/>
    <property type="evidence" value="ECO:0007669"/>
    <property type="project" value="InterPro"/>
</dbReference>
<accession>A0A023H9T8</accession>
<geneLocation type="chloroplast" evidence="2"/>
<organism evidence="2">
    <name type="scientific">Asterionellopsis glacialis</name>
    <dbReference type="NCBI Taxonomy" id="33640"/>
    <lineage>
        <taxon>Eukaryota</taxon>
        <taxon>Sar</taxon>
        <taxon>Stramenopiles</taxon>
        <taxon>Ochrophyta</taxon>
        <taxon>Bacillariophyta</taxon>
        <taxon>Fragilariophyceae</taxon>
        <taxon>Fragilariophycidae</taxon>
        <taxon>Fragilariales</taxon>
        <taxon>Fragilariaceae</taxon>
        <taxon>Asterionellopsis</taxon>
    </lineage>
</organism>
<dbReference type="Pfam" id="PF00239">
    <property type="entry name" value="Resolvase"/>
    <property type="match status" value="1"/>
</dbReference>
<dbReference type="AlphaFoldDB" id="A0A023H9T8"/>
<dbReference type="GeneID" id="19739599"/>
<dbReference type="EMBL" id="KC509520">
    <property type="protein sequence ID" value="AGH28266.1"/>
    <property type="molecule type" value="Genomic_DNA"/>
</dbReference>
<dbReference type="RefSeq" id="YP_009028717.1">
    <property type="nucleotide sequence ID" value="NC_024080.1"/>
</dbReference>
<keyword evidence="2" id="KW-0150">Chloroplast</keyword>